<reference evidence="1" key="1">
    <citation type="submission" date="2017-09" db="EMBL/GenBank/DDBJ databases">
        <authorList>
            <person name="Ehlers B."/>
            <person name="Leendertz F.H."/>
        </authorList>
    </citation>
    <scope>NUCLEOTIDE SEQUENCE [LARGE SCALE GENOMIC DNA]</scope>
    <source>
        <strain evidence="1">WG-1MB</strain>
    </source>
</reference>
<dbReference type="EMBL" id="OBDR01000011">
    <property type="protein sequence ID" value="SNY20700.1"/>
    <property type="molecule type" value="Genomic_DNA"/>
</dbReference>
<gene>
    <name evidence="2" type="ORF">C7960_0748</name>
    <name evidence="1" type="ORF">SAMN06295989_11155</name>
</gene>
<evidence type="ECO:0000313" key="3">
    <source>
        <dbReference type="Proteomes" id="UP000217726"/>
    </source>
</evidence>
<dbReference type="InterPro" id="IPR013783">
    <property type="entry name" value="Ig-like_fold"/>
</dbReference>
<dbReference type="SUPFAM" id="SSF63825">
    <property type="entry name" value="YWTD domain"/>
    <property type="match status" value="1"/>
</dbReference>
<evidence type="ECO:0000313" key="2">
    <source>
        <dbReference type="EMBL" id="TCL11584.1"/>
    </source>
</evidence>
<keyword evidence="3" id="KW-1185">Reference proteome</keyword>
<dbReference type="EMBL" id="SMMS01000001">
    <property type="protein sequence ID" value="TCL11584.1"/>
    <property type="molecule type" value="Genomic_DNA"/>
</dbReference>
<proteinExistence type="predicted"/>
<dbReference type="InterPro" id="IPR015943">
    <property type="entry name" value="WD40/YVTN_repeat-like_dom_sf"/>
</dbReference>
<evidence type="ECO:0000313" key="1">
    <source>
        <dbReference type="EMBL" id="SNY20700.1"/>
    </source>
</evidence>
<dbReference type="Gene3D" id="2.130.10.10">
    <property type="entry name" value="YVTN repeat-like/Quinoprotein amine dehydrogenase"/>
    <property type="match status" value="1"/>
</dbReference>
<dbReference type="Proteomes" id="UP000295404">
    <property type="component" value="Unassembled WGS sequence"/>
</dbReference>
<evidence type="ECO:0000313" key="4">
    <source>
        <dbReference type="Proteomes" id="UP000295404"/>
    </source>
</evidence>
<dbReference type="Gene3D" id="2.60.40.10">
    <property type="entry name" value="Immunoglobulins"/>
    <property type="match status" value="2"/>
</dbReference>
<dbReference type="RefSeq" id="WP_096712831.1">
    <property type="nucleotide sequence ID" value="NZ_SMMS01000001.1"/>
</dbReference>
<dbReference type="Proteomes" id="UP000217726">
    <property type="component" value="Unassembled WGS sequence"/>
</dbReference>
<name>A0A285GAU2_9EURY</name>
<sequence length="1332" mass="145734">MGNNDLGTQQTAVNVGEQSVLTYTLPENLSTATFGLYVLCEEANSERVLTFSKSIPVSGLEYSLELQPQTVKPGQNLTANVSNTGTIALSGDYELSIYDGYSLIEGSSGQLSAIAPGETGLLELEVPSDQASGTYTFVFELTDQLGATDSKRVSIYIPDASFEMTLDAAEYLQGDSIGVTANISNIENGSFIMSLFDGQDNTIATSPPEVHNASSGSVNLTFGIPEGIMSGHYVLFVEVKDQSSGLSNSTSQSLTIDGITIEPHIETSNTKYLEDDTINYEVHLNHSGTLPQGDAYIKAYLQEDMGSSGEFILETNFSPYPLRGDSDVIVNLNYNVLNIYDISSRDWTEIEVPVENWQDDVTLTADHIWIASDGELIGIDKNTGDISIFNESNSDYNESSVSLIEGHNGDIWAFGGGGVSVYSISDGLSTASINSPDISDPEDITVFEEIVAVIDSSGTIHEYNYMSDKVLTYETGLTDWNGLEFEYNQGIYWVLKTGGSELYRYNPATEETSGPEESLEGTWGLASAGETLYAVADWLYIFDEQTWNKYTGDMIVEDAWIDGIESADENVLVYGQSGHNEIYEFDEHDEFGGWITSLSGQGRQLVMDKTVQFADFSAEGTWQDTYISDRSGQLTFEVEAVTDLKQITDQAKTSVDVYERDVSVALSTAKEYYRPDEPINATVRVSNNAPATFESELVSSIDENEIGKQNLNIESGVSHKFEIPVSNLPAGNHTLNVSVGDDVVSRDIVVESPQIEVSMNVPEVVSSKPFTVELFANNPGNVSAKTGVTVTNLSIEEEFDLILAPGTSKYLALNTTVLSNTTVVAEFTGDINTRLTEDIEFGERAHIDTQCQAIYRPGTVEIPVNVTNTGQYKTDFNVSFSVNDTTHLHKSYILGINQSVDDVLVFDLAAGDYNLSADTTGQIPVEFEKVAFQVCQTTGFELGKPEVVSGNLSFMVNLSNKQSLLPFNGTVEIITDFYESAEQVNLSALENTSIGHNISLPELTPGNYTLQAQLLESQETIQVVNSTFTIQAPEFTVAPSLNKQNVQPGEILKYNFTVSNKGSIGAMADMYLDVPGIYEDTLTSWIASGDSHNFSFSFKAPDDLAEGYYPLYYGLAEDNLTESRFYLEGANVTVNSWLDKRAYLPGENATLTMQVKNNGNYPLDLYSRVKYFDLDNVHEFTVDKNSTNTFTVDIPIPQTDNKVFISVYLDAPEGDEDSGRSLYINSDYIHDSRDVNGLRISTERQAYEAGETVVMNVNVSRADNLALTGPGLDYNGYIAGNTTIDFEVPNVLSGVYRYEIMYGDATGQYLLDIHGFDLIVKAAQVGPGQGGE</sequence>
<organism evidence="1 3">
    <name type="scientific">Methanohalophilus euhalobius</name>
    <dbReference type="NCBI Taxonomy" id="51203"/>
    <lineage>
        <taxon>Archaea</taxon>
        <taxon>Methanobacteriati</taxon>
        <taxon>Methanobacteriota</taxon>
        <taxon>Stenosarchaea group</taxon>
        <taxon>Methanomicrobia</taxon>
        <taxon>Methanosarcinales</taxon>
        <taxon>Methanosarcinaceae</taxon>
        <taxon>Methanohalophilus</taxon>
    </lineage>
</organism>
<reference evidence="2 4" key="3">
    <citation type="submission" date="2019-03" db="EMBL/GenBank/DDBJ databases">
        <title>Subsurface microbial communities from deep shales in Ohio and West Virginia, USA.</title>
        <authorList>
            <person name="Wrighton K."/>
        </authorList>
    </citation>
    <scope>NUCLEOTIDE SEQUENCE [LARGE SCALE GENOMIC DNA]</scope>
    <source>
        <strain evidence="2 4">WG1_MB</strain>
    </source>
</reference>
<accession>A0A285GAU2</accession>
<reference evidence="3" key="2">
    <citation type="submission" date="2017-09" db="EMBL/GenBank/DDBJ databases">
        <authorList>
            <person name="Varghese N."/>
            <person name="Submissions S."/>
        </authorList>
    </citation>
    <scope>NUCLEOTIDE SEQUENCE [LARGE SCALE GENOMIC DNA]</scope>
    <source>
        <strain evidence="3">WG-1MB</strain>
    </source>
</reference>
<protein>
    <submittedName>
        <fullName evidence="1">Uncharacterized protein</fullName>
    </submittedName>
</protein>